<evidence type="ECO:0000313" key="2">
    <source>
        <dbReference type="Proteomes" id="UP000306918"/>
    </source>
</evidence>
<dbReference type="RefSeq" id="WP_136577225.1">
    <property type="nucleotide sequence ID" value="NZ_STFF01000002.1"/>
</dbReference>
<dbReference type="OrthoDB" id="677710at2"/>
<organism evidence="1 2">
    <name type="scientific">Niastella caeni</name>
    <dbReference type="NCBI Taxonomy" id="2569763"/>
    <lineage>
        <taxon>Bacteria</taxon>
        <taxon>Pseudomonadati</taxon>
        <taxon>Bacteroidota</taxon>
        <taxon>Chitinophagia</taxon>
        <taxon>Chitinophagales</taxon>
        <taxon>Chitinophagaceae</taxon>
        <taxon>Niastella</taxon>
    </lineage>
</organism>
<dbReference type="AlphaFoldDB" id="A0A4S8I362"/>
<name>A0A4S8I362_9BACT</name>
<proteinExistence type="predicted"/>
<accession>A0A4S8I362</accession>
<dbReference type="Proteomes" id="UP000306918">
    <property type="component" value="Unassembled WGS sequence"/>
</dbReference>
<gene>
    <name evidence="1" type="ORF">FAM09_11465</name>
</gene>
<dbReference type="EMBL" id="STFF01000002">
    <property type="protein sequence ID" value="THU40472.1"/>
    <property type="molecule type" value="Genomic_DNA"/>
</dbReference>
<reference evidence="1 2" key="1">
    <citation type="submission" date="2019-04" db="EMBL/GenBank/DDBJ databases">
        <title>Niastella caeni sp. nov., isolated from activated sludge.</title>
        <authorList>
            <person name="Sheng M."/>
        </authorList>
    </citation>
    <scope>NUCLEOTIDE SEQUENCE [LARGE SCALE GENOMIC DNA]</scope>
    <source>
        <strain evidence="1 2">HX-2-15</strain>
    </source>
</reference>
<evidence type="ECO:0000313" key="1">
    <source>
        <dbReference type="EMBL" id="THU40472.1"/>
    </source>
</evidence>
<sequence>MTIKEFQELSKHEQIQVIKEHGVFLADRVVSGNRLFLYIVNTFYVELLHEFSNINSKGIVITRAFDNESELADYTDKTDASRPIRK</sequence>
<comment type="caution">
    <text evidence="1">The sequence shown here is derived from an EMBL/GenBank/DDBJ whole genome shotgun (WGS) entry which is preliminary data.</text>
</comment>
<protein>
    <submittedName>
        <fullName evidence="1">Uncharacterized protein</fullName>
    </submittedName>
</protein>
<keyword evidence="2" id="KW-1185">Reference proteome</keyword>